<accession>A0A6C0IEN4</accession>
<sequence length="82" mass="9192">MKKQVFILIVILIIISAGMIKKREGFRCTDSYSLDASGNTVTKRVCPQGMANIDPKWFLLLLLLSPIIVIWNRGSNKTSIIV</sequence>
<dbReference type="EMBL" id="MN740165">
    <property type="protein sequence ID" value="QHT91554.1"/>
    <property type="molecule type" value="Genomic_DNA"/>
</dbReference>
<reference evidence="2" key="1">
    <citation type="journal article" date="2020" name="Nature">
        <title>Giant virus diversity and host interactions through global metagenomics.</title>
        <authorList>
            <person name="Schulz F."/>
            <person name="Roux S."/>
            <person name="Paez-Espino D."/>
            <person name="Jungbluth S."/>
            <person name="Walsh D.A."/>
            <person name="Denef V.J."/>
            <person name="McMahon K.D."/>
            <person name="Konstantinidis K.T."/>
            <person name="Eloe-Fadrosh E.A."/>
            <person name="Kyrpides N.C."/>
            <person name="Woyke T."/>
        </authorList>
    </citation>
    <scope>NUCLEOTIDE SEQUENCE</scope>
    <source>
        <strain evidence="2">GVMAG-M-3300023184-77</strain>
    </source>
</reference>
<evidence type="ECO:0000313" key="2">
    <source>
        <dbReference type="EMBL" id="QHT91554.1"/>
    </source>
</evidence>
<keyword evidence="1" id="KW-0812">Transmembrane</keyword>
<organism evidence="2">
    <name type="scientific">viral metagenome</name>
    <dbReference type="NCBI Taxonomy" id="1070528"/>
    <lineage>
        <taxon>unclassified sequences</taxon>
        <taxon>metagenomes</taxon>
        <taxon>organismal metagenomes</taxon>
    </lineage>
</organism>
<keyword evidence="1" id="KW-0472">Membrane</keyword>
<name>A0A6C0IEN4_9ZZZZ</name>
<evidence type="ECO:0000256" key="1">
    <source>
        <dbReference type="SAM" id="Phobius"/>
    </source>
</evidence>
<keyword evidence="1" id="KW-1133">Transmembrane helix</keyword>
<feature type="transmembrane region" description="Helical" evidence="1">
    <location>
        <begin position="57"/>
        <end position="74"/>
    </location>
</feature>
<dbReference type="AlphaFoldDB" id="A0A6C0IEN4"/>
<proteinExistence type="predicted"/>
<protein>
    <submittedName>
        <fullName evidence="2">Uncharacterized protein</fullName>
    </submittedName>
</protein>